<evidence type="ECO:0000256" key="1">
    <source>
        <dbReference type="ARBA" id="ARBA00004202"/>
    </source>
</evidence>
<organism evidence="7 8">
    <name type="scientific">Polymorphospora lycopeni</name>
    <dbReference type="NCBI Taxonomy" id="3140240"/>
    <lineage>
        <taxon>Bacteria</taxon>
        <taxon>Bacillati</taxon>
        <taxon>Actinomycetota</taxon>
        <taxon>Actinomycetes</taxon>
        <taxon>Micromonosporales</taxon>
        <taxon>Micromonosporaceae</taxon>
        <taxon>Polymorphospora</taxon>
    </lineage>
</organism>
<dbReference type="PANTHER" id="PTHR42711:SF16">
    <property type="entry name" value="ABC TRANSPORTER ATP-BINDING PROTEIN"/>
    <property type="match status" value="1"/>
</dbReference>
<proteinExistence type="predicted"/>
<dbReference type="Proteomes" id="UP001582793">
    <property type="component" value="Unassembled WGS sequence"/>
</dbReference>
<dbReference type="GO" id="GO:0005524">
    <property type="term" value="F:ATP binding"/>
    <property type="evidence" value="ECO:0007669"/>
    <property type="project" value="UniProtKB-KW"/>
</dbReference>
<comment type="subcellular location">
    <subcellularLocation>
        <location evidence="1">Cell membrane</location>
        <topology evidence="1">Peripheral membrane protein</topology>
    </subcellularLocation>
</comment>
<evidence type="ECO:0000259" key="6">
    <source>
        <dbReference type="PROSITE" id="PS50893"/>
    </source>
</evidence>
<dbReference type="SUPFAM" id="SSF52540">
    <property type="entry name" value="P-loop containing nucleoside triphosphate hydrolases"/>
    <property type="match status" value="1"/>
</dbReference>
<gene>
    <name evidence="7" type="ORF">AAFH96_05080</name>
</gene>
<sequence length="301" mass="32536">MIEARGVTVRYGEVVAVDRVDLTVDKGEIVGVIGPNGAGKTTLLECLEGLRRPDAGEIRVGGIDPRVDRDRMARIAGVQLQHSAYPPRASVDDVCRLFAGFYPDGAGYPELLEQFGLTSHRRKQVAKLSGGQQQRLSLALALLGRPDVVFLDELTTGLDPAARRVIWEELRRRNNDGLTILLTSHHMEEIEYLCDRVGILVKGRFVATGSPAELVREHAGGGDRLMLEGVAADTALRAELTALAGVSVTPAGNRLLVRAEDAGSRERVDGVLADRGIAARPLAASLEDVYLTLSEEQTHVH</sequence>
<comment type="caution">
    <text evidence="7">The sequence shown here is derived from an EMBL/GenBank/DDBJ whole genome shotgun (WGS) entry which is preliminary data.</text>
</comment>
<keyword evidence="3" id="KW-0547">Nucleotide-binding</keyword>
<dbReference type="InterPro" id="IPR017871">
    <property type="entry name" value="ABC_transporter-like_CS"/>
</dbReference>
<protein>
    <submittedName>
        <fullName evidence="7">ABC transporter ATP-binding protein</fullName>
    </submittedName>
</protein>
<dbReference type="Pfam" id="PF00005">
    <property type="entry name" value="ABC_tran"/>
    <property type="match status" value="1"/>
</dbReference>
<evidence type="ECO:0000313" key="7">
    <source>
        <dbReference type="EMBL" id="MFB6392474.1"/>
    </source>
</evidence>
<keyword evidence="2" id="KW-0813">Transport</keyword>
<dbReference type="InterPro" id="IPR003439">
    <property type="entry name" value="ABC_transporter-like_ATP-bd"/>
</dbReference>
<reference evidence="7 8" key="1">
    <citation type="submission" date="2024-04" db="EMBL/GenBank/DDBJ databases">
        <title>Polymorphospora sp. isolated from Baiyangdian Lake in Xiong'an New Area.</title>
        <authorList>
            <person name="Zhang X."/>
            <person name="Liu J."/>
        </authorList>
    </citation>
    <scope>NUCLEOTIDE SEQUENCE [LARGE SCALE GENOMIC DNA]</scope>
    <source>
        <strain evidence="7 8">2-325</strain>
    </source>
</reference>
<evidence type="ECO:0000256" key="4">
    <source>
        <dbReference type="ARBA" id="ARBA00022840"/>
    </source>
</evidence>
<dbReference type="SMART" id="SM00382">
    <property type="entry name" value="AAA"/>
    <property type="match status" value="1"/>
</dbReference>
<dbReference type="PANTHER" id="PTHR42711">
    <property type="entry name" value="ABC TRANSPORTER ATP-BINDING PROTEIN"/>
    <property type="match status" value="1"/>
</dbReference>
<dbReference type="RefSeq" id="WP_375733221.1">
    <property type="nucleotide sequence ID" value="NZ_JBCGDC010000010.1"/>
</dbReference>
<dbReference type="PROSITE" id="PS00211">
    <property type="entry name" value="ABC_TRANSPORTER_1"/>
    <property type="match status" value="1"/>
</dbReference>
<dbReference type="Gene3D" id="3.40.50.300">
    <property type="entry name" value="P-loop containing nucleotide triphosphate hydrolases"/>
    <property type="match status" value="1"/>
</dbReference>
<dbReference type="CDD" id="cd03230">
    <property type="entry name" value="ABC_DR_subfamily_A"/>
    <property type="match status" value="1"/>
</dbReference>
<accession>A0ABV5CKE0</accession>
<name>A0ABV5CKE0_9ACTN</name>
<keyword evidence="8" id="KW-1185">Reference proteome</keyword>
<keyword evidence="4 7" id="KW-0067">ATP-binding</keyword>
<dbReference type="EMBL" id="JBCGDC010000010">
    <property type="protein sequence ID" value="MFB6392474.1"/>
    <property type="molecule type" value="Genomic_DNA"/>
</dbReference>
<keyword evidence="5" id="KW-0046">Antibiotic resistance</keyword>
<dbReference type="InterPro" id="IPR050763">
    <property type="entry name" value="ABC_transporter_ATP-binding"/>
</dbReference>
<evidence type="ECO:0000313" key="8">
    <source>
        <dbReference type="Proteomes" id="UP001582793"/>
    </source>
</evidence>
<evidence type="ECO:0000256" key="2">
    <source>
        <dbReference type="ARBA" id="ARBA00022448"/>
    </source>
</evidence>
<evidence type="ECO:0000256" key="5">
    <source>
        <dbReference type="ARBA" id="ARBA00023251"/>
    </source>
</evidence>
<dbReference type="InterPro" id="IPR003593">
    <property type="entry name" value="AAA+_ATPase"/>
</dbReference>
<dbReference type="InterPro" id="IPR027417">
    <property type="entry name" value="P-loop_NTPase"/>
</dbReference>
<feature type="domain" description="ABC transporter" evidence="6">
    <location>
        <begin position="2"/>
        <end position="227"/>
    </location>
</feature>
<evidence type="ECO:0000256" key="3">
    <source>
        <dbReference type="ARBA" id="ARBA00022741"/>
    </source>
</evidence>
<dbReference type="PROSITE" id="PS50893">
    <property type="entry name" value="ABC_TRANSPORTER_2"/>
    <property type="match status" value="1"/>
</dbReference>